<evidence type="ECO:0000313" key="4">
    <source>
        <dbReference type="EMBL" id="MBM9620468.1"/>
    </source>
</evidence>
<protein>
    <submittedName>
        <fullName evidence="4">Uncharacterized protein</fullName>
    </submittedName>
</protein>
<dbReference type="EMBL" id="JAFEJA010000001">
    <property type="protein sequence ID" value="MBM9620468.1"/>
    <property type="molecule type" value="Genomic_DNA"/>
</dbReference>
<organism evidence="4 5">
    <name type="scientific">Streptomyces zhihengii</name>
    <dbReference type="NCBI Taxonomy" id="1818004"/>
    <lineage>
        <taxon>Bacteria</taxon>
        <taxon>Bacillati</taxon>
        <taxon>Actinomycetota</taxon>
        <taxon>Actinomycetes</taxon>
        <taxon>Kitasatosporales</taxon>
        <taxon>Streptomycetaceae</taxon>
        <taxon>Streptomyces</taxon>
    </lineage>
</organism>
<evidence type="ECO:0000256" key="2">
    <source>
        <dbReference type="SAM" id="Phobius"/>
    </source>
</evidence>
<feature type="region of interest" description="Disordered" evidence="1">
    <location>
        <begin position="427"/>
        <end position="483"/>
    </location>
</feature>
<name>A0ABS2USR5_9ACTN</name>
<evidence type="ECO:0000256" key="1">
    <source>
        <dbReference type="SAM" id="MobiDB-lite"/>
    </source>
</evidence>
<keyword evidence="2" id="KW-1133">Transmembrane helix</keyword>
<reference evidence="4 5" key="1">
    <citation type="journal article" date="2016" name="Arch. Microbiol.">
        <title>Streptomyces zhihengii sp. nov., isolated from rhizospheric soil of Psammosilene tunicoides.</title>
        <authorList>
            <person name="Huang M.J."/>
            <person name="Fei J.J."/>
            <person name="Salam N."/>
            <person name="Kim C.J."/>
            <person name="Hozzein W.N."/>
            <person name="Xiao M."/>
            <person name="Huang H.Q."/>
            <person name="Li W.J."/>
        </authorList>
    </citation>
    <scope>NUCLEOTIDE SEQUENCE [LARGE SCALE GENOMIC DNA]</scope>
    <source>
        <strain evidence="4 5">YIM T102</strain>
    </source>
</reference>
<feature type="compositionally biased region" description="Low complexity" evidence="1">
    <location>
        <begin position="191"/>
        <end position="212"/>
    </location>
</feature>
<sequence length="483" mass="49702">MKRQRGRTRLALAGVAAVCAVAGAPAPAGAAGEPNPYTFDSAAKPVTGTAVNSNGPALTAGSTYKDSIRPGEKRYYRVDLDATVNAYVSAVAVPKLATKVAYADELSVSVENRSGTACSEGEARFGSAAYARPVADYASRRVDKESSTCQEAGTYYVLLERTGDATSSPDPWDVEIRFVTEPALSGQAPTAAPEDWPSASPAAPAGGPVARAGGNGFHDATGLAQGEWQDEIRPGRTLFYRVPVDWGQQVFVSADLGSSTAADPGSVSSALALALHNPARGLVDEQSGVYYDGKQKSLALDPLPPVAYENRFDSDSTVSAVRFAGWYYLSVTLNPEIADEFGDEPLPLTLRVNIEGEARSGPGYDGPAGDFQVTDDDQEAADSGRNAAEESTSATMRVVAAAGIGTGTLLVLGLGVWTLLARRRAAAGPGGQVPLPAQAHAAPGHPAGYGYPPAQGTAPQGTGPQGGPGQGYGYGPYGPPPGQ</sequence>
<evidence type="ECO:0000313" key="5">
    <source>
        <dbReference type="Proteomes" id="UP000664109"/>
    </source>
</evidence>
<feature type="region of interest" description="Disordered" evidence="1">
    <location>
        <begin position="184"/>
        <end position="221"/>
    </location>
</feature>
<dbReference type="Proteomes" id="UP000664109">
    <property type="component" value="Unassembled WGS sequence"/>
</dbReference>
<feature type="region of interest" description="Disordered" evidence="1">
    <location>
        <begin position="357"/>
        <end position="394"/>
    </location>
</feature>
<gene>
    <name evidence="4" type="ORF">JE024_17310</name>
</gene>
<feature type="compositionally biased region" description="Low complexity" evidence="1">
    <location>
        <begin position="434"/>
        <end position="462"/>
    </location>
</feature>
<comment type="caution">
    <text evidence="4">The sequence shown here is derived from an EMBL/GenBank/DDBJ whole genome shotgun (WGS) entry which is preliminary data.</text>
</comment>
<keyword evidence="2" id="KW-0812">Transmembrane</keyword>
<keyword evidence="3" id="KW-0732">Signal</keyword>
<keyword evidence="5" id="KW-1185">Reference proteome</keyword>
<feature type="signal peptide" evidence="3">
    <location>
        <begin position="1"/>
        <end position="30"/>
    </location>
</feature>
<accession>A0ABS2USR5</accession>
<dbReference type="RefSeq" id="WP_205374459.1">
    <property type="nucleotide sequence ID" value="NZ_JAFEJA010000001.1"/>
</dbReference>
<proteinExistence type="predicted"/>
<evidence type="ECO:0000256" key="3">
    <source>
        <dbReference type="SAM" id="SignalP"/>
    </source>
</evidence>
<feature type="chain" id="PRO_5046659456" evidence="3">
    <location>
        <begin position="31"/>
        <end position="483"/>
    </location>
</feature>
<feature type="transmembrane region" description="Helical" evidence="2">
    <location>
        <begin position="398"/>
        <end position="420"/>
    </location>
</feature>
<keyword evidence="2" id="KW-0472">Membrane</keyword>
<feature type="compositionally biased region" description="Gly residues" evidence="1">
    <location>
        <begin position="463"/>
        <end position="476"/>
    </location>
</feature>